<evidence type="ECO:0000313" key="2">
    <source>
        <dbReference type="EMBL" id="CAG7556533.1"/>
    </source>
</evidence>
<dbReference type="AlphaFoldDB" id="A0A8J2IGI4"/>
<name>A0A8J2IGI4_FUSEQ</name>
<dbReference type="InterPro" id="IPR053185">
    <property type="entry name" value="SET_domain_protein"/>
</dbReference>
<dbReference type="PANTHER" id="PTHR47332:SF2">
    <property type="entry name" value="SET-6"/>
    <property type="match status" value="1"/>
</dbReference>
<comment type="caution">
    <text evidence="2">The sequence shown here is derived from an EMBL/GenBank/DDBJ whole genome shotgun (WGS) entry which is preliminary data.</text>
</comment>
<feature type="domain" description="SET" evidence="1">
    <location>
        <begin position="1"/>
        <end position="140"/>
    </location>
</feature>
<protein>
    <recommendedName>
        <fullName evidence="1">SET domain-containing protein</fullName>
    </recommendedName>
</protein>
<gene>
    <name evidence="2" type="ORF">FEQUK3_LOCUS2217</name>
</gene>
<dbReference type="Proteomes" id="UP000693738">
    <property type="component" value="Unassembled WGS sequence"/>
</dbReference>
<dbReference type="SMART" id="SM00317">
    <property type="entry name" value="SET"/>
    <property type="match status" value="1"/>
</dbReference>
<dbReference type="PROSITE" id="PS50280">
    <property type="entry name" value="SET"/>
    <property type="match status" value="1"/>
</dbReference>
<dbReference type="Pfam" id="PF00856">
    <property type="entry name" value="SET"/>
    <property type="match status" value="1"/>
</dbReference>
<organism evidence="2 3">
    <name type="scientific">Fusarium equiseti</name>
    <name type="common">Fusarium scirpi</name>
    <dbReference type="NCBI Taxonomy" id="61235"/>
    <lineage>
        <taxon>Eukaryota</taxon>
        <taxon>Fungi</taxon>
        <taxon>Dikarya</taxon>
        <taxon>Ascomycota</taxon>
        <taxon>Pezizomycotina</taxon>
        <taxon>Sordariomycetes</taxon>
        <taxon>Hypocreomycetidae</taxon>
        <taxon>Hypocreales</taxon>
        <taxon>Nectriaceae</taxon>
        <taxon>Fusarium</taxon>
        <taxon>Fusarium incarnatum-equiseti species complex</taxon>
    </lineage>
</organism>
<dbReference type="EMBL" id="CAJSTJ010000099">
    <property type="protein sequence ID" value="CAG7556533.1"/>
    <property type="molecule type" value="Genomic_DNA"/>
</dbReference>
<reference evidence="2" key="1">
    <citation type="submission" date="2021-05" db="EMBL/GenBank/DDBJ databases">
        <authorList>
            <person name="Khan N."/>
        </authorList>
    </citation>
    <scope>NUCLEOTIDE SEQUENCE</scope>
</reference>
<accession>A0A8J2IGI4</accession>
<evidence type="ECO:0000313" key="3">
    <source>
        <dbReference type="Proteomes" id="UP000693738"/>
    </source>
</evidence>
<dbReference type="CDD" id="cd20071">
    <property type="entry name" value="SET_SMYD"/>
    <property type="match status" value="1"/>
</dbReference>
<evidence type="ECO:0000259" key="1">
    <source>
        <dbReference type="PROSITE" id="PS50280"/>
    </source>
</evidence>
<dbReference type="PANTHER" id="PTHR47332">
    <property type="entry name" value="SET DOMAIN-CONTAINING PROTEIN 5"/>
    <property type="match status" value="1"/>
</dbReference>
<proteinExistence type="predicted"/>
<sequence length="513" mass="57716">MITLQGVPGKGIGVVATQKILKGTRILSEAPIIKIPEDASESQLRESIRRQVVGLTSDQRQAFLNMCNIYPSDNTSRYLGIVRTNALPMDDGSGIFVTACRINHACNNNAQKGWNEGIKRHTVHALRDINEGEEITITYLGVLNDRRTRQEALRQKFKFTCTCGLCSLPAELSTESDRRSEEILTLDRRIGREGLMGILSEPERMLGYVYRQVQLYNQDNPDDVGLPRAFFDAAQIAAAHGDLARARVFTDRAADGWLVVSGDDCPKVRHTKQLAQNPSSHTIYGDGWRTAVTDVPQGLSPEEFEDWLWKRDDKKVSEKSGAFRNQVMFPSVIELPDGTEMEHDFFENRDGTNHRPRRHWCFLAEIVDFGTLVRLQMDVKDVAGQRIPIFFHTERRGSEIAPSQLRKGYTIAVLYATQHAFSFSEPGIRVENPALIKTFPLSLDEMLALSDRVQIFSAETDCIKLCQRAGWIEKNHKADCKLLRDNDLKGLLSLDDNKGEGLVGFPMPLSGQQ</sequence>
<dbReference type="InterPro" id="IPR001214">
    <property type="entry name" value="SET_dom"/>
</dbReference>